<keyword evidence="1" id="KW-0812">Transmembrane</keyword>
<proteinExistence type="predicted"/>
<protein>
    <recommendedName>
        <fullName evidence="5">Class IIb bacteriocin, lactobin A/cerein 7B family</fullName>
    </recommendedName>
</protein>
<keyword evidence="1" id="KW-1133">Transmembrane helix</keyword>
<feature type="transmembrane region" description="Helical" evidence="1">
    <location>
        <begin position="20"/>
        <end position="40"/>
    </location>
</feature>
<reference evidence="2" key="3">
    <citation type="submission" date="2024-05" db="EMBL/GenBank/DDBJ databases">
        <authorList>
            <person name="Sun Q."/>
            <person name="Sedlacek I."/>
        </authorList>
    </citation>
    <scope>NUCLEOTIDE SEQUENCE</scope>
    <source>
        <strain evidence="2">CCM 8702</strain>
    </source>
</reference>
<dbReference type="NCBIfam" id="NF041808">
    <property type="entry name" value="daptide_123"/>
    <property type="match status" value="1"/>
</dbReference>
<evidence type="ECO:0000313" key="2">
    <source>
        <dbReference type="EMBL" id="GGH82067.1"/>
    </source>
</evidence>
<organism evidence="2 4">
    <name type="scientific">Saccharibacillus endophyticus</name>
    <dbReference type="NCBI Taxonomy" id="2060666"/>
    <lineage>
        <taxon>Bacteria</taxon>
        <taxon>Bacillati</taxon>
        <taxon>Bacillota</taxon>
        <taxon>Bacilli</taxon>
        <taxon>Bacillales</taxon>
        <taxon>Paenibacillaceae</taxon>
        <taxon>Saccharibacillus</taxon>
    </lineage>
</organism>
<dbReference type="EMBL" id="BMDD01000004">
    <property type="protein sequence ID" value="GGH82067.1"/>
    <property type="molecule type" value="Genomic_DNA"/>
</dbReference>
<dbReference type="Proteomes" id="UP000605427">
    <property type="component" value="Unassembled WGS sequence"/>
</dbReference>
<accession>A0ABQ2A0V9</accession>
<evidence type="ECO:0000313" key="4">
    <source>
        <dbReference type="Proteomes" id="UP000605427"/>
    </source>
</evidence>
<dbReference type="EMBL" id="BMDD01000004">
    <property type="protein sequence ID" value="GGH82079.1"/>
    <property type="molecule type" value="Genomic_DNA"/>
</dbReference>
<evidence type="ECO:0008006" key="5">
    <source>
        <dbReference type="Google" id="ProtNLM"/>
    </source>
</evidence>
<keyword evidence="1" id="KW-0472">Membrane</keyword>
<name>A0ABQ2A0V9_9BACL</name>
<sequence>MEQNKNLIVEELEAMDAPGWQEIGTAFGTGIVVGGVIVALT</sequence>
<keyword evidence="4" id="KW-1185">Reference proteome</keyword>
<reference evidence="2" key="1">
    <citation type="journal article" date="2014" name="Int. J. Syst. Evol. Microbiol.">
        <title>Complete genome of a new Firmicutes species belonging to the dominant human colonic microbiota ('Ruminococcus bicirculans') reveals two chromosomes and a selective capacity to utilize plant glucans.</title>
        <authorList>
            <consortium name="NISC Comparative Sequencing Program"/>
            <person name="Wegmann U."/>
            <person name="Louis P."/>
            <person name="Goesmann A."/>
            <person name="Henrissat B."/>
            <person name="Duncan S.H."/>
            <person name="Flint H.J."/>
        </authorList>
    </citation>
    <scope>NUCLEOTIDE SEQUENCE</scope>
    <source>
        <strain evidence="2">CCM 8702</strain>
    </source>
</reference>
<reference evidence="4" key="2">
    <citation type="journal article" date="2019" name="Int. J. Syst. Evol. Microbiol.">
        <title>The Global Catalogue of Microorganisms (GCM) 10K type strain sequencing project: providing services to taxonomists for standard genome sequencing and annotation.</title>
        <authorList>
            <consortium name="The Broad Institute Genomics Platform"/>
            <consortium name="The Broad Institute Genome Sequencing Center for Infectious Disease"/>
            <person name="Wu L."/>
            <person name="Ma J."/>
        </authorList>
    </citation>
    <scope>NUCLEOTIDE SEQUENCE [LARGE SCALE GENOMIC DNA]</scope>
    <source>
        <strain evidence="4">CCM 8702</strain>
    </source>
</reference>
<evidence type="ECO:0000313" key="3">
    <source>
        <dbReference type="EMBL" id="GGH82079.1"/>
    </source>
</evidence>
<dbReference type="RefSeq" id="WP_268239471.1">
    <property type="nucleotide sequence ID" value="NZ_BMDD01000004.1"/>
</dbReference>
<evidence type="ECO:0000256" key="1">
    <source>
        <dbReference type="SAM" id="Phobius"/>
    </source>
</evidence>
<gene>
    <name evidence="2" type="ORF">GCM10007362_32820</name>
    <name evidence="3" type="ORF">GCM10007362_32850</name>
</gene>
<comment type="caution">
    <text evidence="2">The sequence shown here is derived from an EMBL/GenBank/DDBJ whole genome shotgun (WGS) entry which is preliminary data.</text>
</comment>